<organism evidence="13 14">
    <name type="scientific">Blastopirellula marina</name>
    <dbReference type="NCBI Taxonomy" id="124"/>
    <lineage>
        <taxon>Bacteria</taxon>
        <taxon>Pseudomonadati</taxon>
        <taxon>Planctomycetota</taxon>
        <taxon>Planctomycetia</taxon>
        <taxon>Pirellulales</taxon>
        <taxon>Pirellulaceae</taxon>
        <taxon>Blastopirellula</taxon>
    </lineage>
</organism>
<feature type="transmembrane region" description="Helical" evidence="10">
    <location>
        <begin position="303"/>
        <end position="325"/>
    </location>
</feature>
<protein>
    <recommendedName>
        <fullName evidence="15">Methyl-accepting chemotaxis protein</fullName>
    </recommendedName>
</protein>
<comment type="caution">
    <text evidence="13">The sequence shown here is derived from an EMBL/GenBank/DDBJ whole genome shotgun (WGS) entry which is preliminary data.</text>
</comment>
<evidence type="ECO:0000256" key="6">
    <source>
        <dbReference type="ARBA" id="ARBA00029447"/>
    </source>
</evidence>
<evidence type="ECO:0000256" key="10">
    <source>
        <dbReference type="SAM" id="Phobius"/>
    </source>
</evidence>
<dbReference type="CDD" id="cd06225">
    <property type="entry name" value="HAMP"/>
    <property type="match status" value="1"/>
</dbReference>
<evidence type="ECO:0000313" key="13">
    <source>
        <dbReference type="EMBL" id="PQO34636.1"/>
    </source>
</evidence>
<dbReference type="Pfam" id="PF00015">
    <property type="entry name" value="MCPsignal"/>
    <property type="match status" value="1"/>
</dbReference>
<feature type="domain" description="Methyl-accepting transducer" evidence="11">
    <location>
        <begin position="408"/>
        <end position="641"/>
    </location>
</feature>
<dbReference type="AlphaFoldDB" id="A0A2S8FR34"/>
<feature type="compositionally biased region" description="Basic and acidic residues" evidence="9">
    <location>
        <begin position="397"/>
        <end position="410"/>
    </location>
</feature>
<evidence type="ECO:0008006" key="15">
    <source>
        <dbReference type="Google" id="ProtNLM"/>
    </source>
</evidence>
<dbReference type="SMART" id="SM00304">
    <property type="entry name" value="HAMP"/>
    <property type="match status" value="1"/>
</dbReference>
<comment type="subcellular location">
    <subcellularLocation>
        <location evidence="1">Membrane</location>
        <topology evidence="1">Multi-pass membrane protein</topology>
    </subcellularLocation>
</comment>
<evidence type="ECO:0000256" key="9">
    <source>
        <dbReference type="SAM" id="MobiDB-lite"/>
    </source>
</evidence>
<dbReference type="PANTHER" id="PTHR32089:SF119">
    <property type="entry name" value="METHYL-ACCEPTING CHEMOTAXIS PROTEIN CTPL"/>
    <property type="match status" value="1"/>
</dbReference>
<dbReference type="Pfam" id="PF08376">
    <property type="entry name" value="NIT"/>
    <property type="match status" value="1"/>
</dbReference>
<keyword evidence="4 10" id="KW-0472">Membrane</keyword>
<evidence type="ECO:0000256" key="1">
    <source>
        <dbReference type="ARBA" id="ARBA00004141"/>
    </source>
</evidence>
<dbReference type="PANTHER" id="PTHR32089">
    <property type="entry name" value="METHYL-ACCEPTING CHEMOTAXIS PROTEIN MCPB"/>
    <property type="match status" value="1"/>
</dbReference>
<feature type="coiled-coil region" evidence="8">
    <location>
        <begin position="444"/>
        <end position="471"/>
    </location>
</feature>
<dbReference type="Gene3D" id="1.10.287.950">
    <property type="entry name" value="Methyl-accepting chemotaxis protein"/>
    <property type="match status" value="1"/>
</dbReference>
<evidence type="ECO:0000256" key="2">
    <source>
        <dbReference type="ARBA" id="ARBA00022692"/>
    </source>
</evidence>
<dbReference type="SUPFAM" id="SSF58104">
    <property type="entry name" value="Methyl-accepting chemotaxis protein (MCP) signaling domain"/>
    <property type="match status" value="1"/>
</dbReference>
<dbReference type="SMART" id="SM00283">
    <property type="entry name" value="MA"/>
    <property type="match status" value="1"/>
</dbReference>
<dbReference type="InterPro" id="IPR013587">
    <property type="entry name" value="Nitrate/nitrite_sensing"/>
</dbReference>
<accession>A0A2S8FR34</accession>
<dbReference type="InterPro" id="IPR004089">
    <property type="entry name" value="MCPsignal_dom"/>
</dbReference>
<gene>
    <name evidence="13" type="ORF">C5Y83_14095</name>
</gene>
<keyword evidence="3 10" id="KW-1133">Transmembrane helix</keyword>
<sequence>MRWNFTIGRRLWFLVGAAVVPTLMLAYCQISHCWEAYQEAKQGPAIVAVATYLSDLTHELQKERGLSAGYIAGGGTAFVDQLKKQRQLTDGVFQRLDSGLDEGVTAGLVEADDLQEIRDWQAKITAARTKVDALHEAGPILKDYTNFIQDNLNRTIACARTTHDGHLIKTLLATEMLALAKEYAGLERARVSQALAAKQADTALRRKIADLQRAQEEHLLHFESLVSPPVLETLQANRKAPHAVRAAEIADSVTSAKDDDRFEIDPTEWWQVQTSRLGDYRKIQLDLGQEIENQANEAAQTQLFRLTMAMIVCGFAILLVGGIGYHTARTIAKRTAALVRAIRKIATGEASLHDRLPVMEGELGEIADSFNQVLTRLDSAGDLCSSSSSSLASAGEELSRNAESVKEDITRSQNQSKEITRDVASMFEGIRGASGSISMVSESLQSASKSIQRLVDDMANATMQANQASKTTQSASEIVSNNSKQIGRLETAATEIGDVVGLIRDIADQTHLLSLNATIEASRAGEAGRGFAVVATEVKQLAQQTSSAIEGIENRIEAIQSATRATTKSTTHVVELFQQILSATDLLAEVTQEQGRSAMTLSEEVRNVVASSNSARGSMDTTVEQTQTINQRLKAIDELLQTAVVGMGQAYVASHDLGELAHTMKEQMDTMLCRHD</sequence>
<dbReference type="Gene3D" id="6.10.340.10">
    <property type="match status" value="1"/>
</dbReference>
<dbReference type="EMBL" id="PUHY01000010">
    <property type="protein sequence ID" value="PQO34636.1"/>
    <property type="molecule type" value="Genomic_DNA"/>
</dbReference>
<dbReference type="GO" id="GO:0007165">
    <property type="term" value="P:signal transduction"/>
    <property type="evidence" value="ECO:0007669"/>
    <property type="project" value="UniProtKB-KW"/>
</dbReference>
<keyword evidence="8" id="KW-0175">Coiled coil</keyword>
<comment type="similarity">
    <text evidence="6">Belongs to the methyl-accepting chemotaxis (MCP) protein family.</text>
</comment>
<evidence type="ECO:0000313" key="14">
    <source>
        <dbReference type="Proteomes" id="UP000238322"/>
    </source>
</evidence>
<evidence type="ECO:0000256" key="3">
    <source>
        <dbReference type="ARBA" id="ARBA00022989"/>
    </source>
</evidence>
<evidence type="ECO:0000256" key="8">
    <source>
        <dbReference type="SAM" id="Coils"/>
    </source>
</evidence>
<reference evidence="13 14" key="1">
    <citation type="submission" date="2018-02" db="EMBL/GenBank/DDBJ databases">
        <title>Comparative genomes isolates from brazilian mangrove.</title>
        <authorList>
            <person name="Araujo J.E."/>
            <person name="Taketani R.G."/>
            <person name="Silva M.C.P."/>
            <person name="Loureco M.V."/>
            <person name="Andreote F.D."/>
        </authorList>
    </citation>
    <scope>NUCLEOTIDE SEQUENCE [LARGE SCALE GENOMIC DNA]</scope>
    <source>
        <strain evidence="13 14">Hex-1 MGV</strain>
    </source>
</reference>
<dbReference type="Proteomes" id="UP000238322">
    <property type="component" value="Unassembled WGS sequence"/>
</dbReference>
<dbReference type="InterPro" id="IPR003660">
    <property type="entry name" value="HAMP_dom"/>
</dbReference>
<keyword evidence="2 10" id="KW-0812">Transmembrane</keyword>
<keyword evidence="5 7" id="KW-0807">Transducer</keyword>
<proteinExistence type="inferred from homology"/>
<dbReference type="PROSITE" id="PS50111">
    <property type="entry name" value="CHEMOTAXIS_TRANSDUC_2"/>
    <property type="match status" value="1"/>
</dbReference>
<evidence type="ECO:0000259" key="12">
    <source>
        <dbReference type="PROSITE" id="PS50885"/>
    </source>
</evidence>
<feature type="domain" description="HAMP" evidence="12">
    <location>
        <begin position="329"/>
        <end position="382"/>
    </location>
</feature>
<feature type="region of interest" description="Disordered" evidence="9">
    <location>
        <begin position="395"/>
        <end position="417"/>
    </location>
</feature>
<evidence type="ECO:0000256" key="5">
    <source>
        <dbReference type="ARBA" id="ARBA00023224"/>
    </source>
</evidence>
<evidence type="ECO:0000256" key="4">
    <source>
        <dbReference type="ARBA" id="ARBA00023136"/>
    </source>
</evidence>
<evidence type="ECO:0000256" key="7">
    <source>
        <dbReference type="PROSITE-ProRule" id="PRU00284"/>
    </source>
</evidence>
<dbReference type="RefSeq" id="WP_105330366.1">
    <property type="nucleotide sequence ID" value="NZ_PUHY01000010.1"/>
</dbReference>
<evidence type="ECO:0000259" key="11">
    <source>
        <dbReference type="PROSITE" id="PS50111"/>
    </source>
</evidence>
<name>A0A2S8FR34_9BACT</name>
<dbReference type="OrthoDB" id="9772755at2"/>
<dbReference type="PROSITE" id="PS50885">
    <property type="entry name" value="HAMP"/>
    <property type="match status" value="1"/>
</dbReference>
<dbReference type="GO" id="GO:0016020">
    <property type="term" value="C:membrane"/>
    <property type="evidence" value="ECO:0007669"/>
    <property type="project" value="UniProtKB-SubCell"/>
</dbReference>
<dbReference type="Pfam" id="PF00672">
    <property type="entry name" value="HAMP"/>
    <property type="match status" value="1"/>
</dbReference>